<feature type="region of interest" description="Disordered" evidence="2">
    <location>
        <begin position="354"/>
        <end position="384"/>
    </location>
</feature>
<evidence type="ECO:0000256" key="2">
    <source>
        <dbReference type="SAM" id="MobiDB-lite"/>
    </source>
</evidence>
<dbReference type="InterPro" id="IPR026320">
    <property type="entry name" value="PRR14"/>
</dbReference>
<accession>A0AAW0Q235</accession>
<name>A0AAW0Q235_9GOBI</name>
<evidence type="ECO:0000313" key="5">
    <source>
        <dbReference type="Proteomes" id="UP001460270"/>
    </source>
</evidence>
<feature type="compositionally biased region" description="Low complexity" evidence="2">
    <location>
        <begin position="32"/>
        <end position="45"/>
    </location>
</feature>
<evidence type="ECO:0000259" key="3">
    <source>
        <dbReference type="Pfam" id="PF15386"/>
    </source>
</evidence>
<dbReference type="AlphaFoldDB" id="A0AAW0Q235"/>
<feature type="compositionally biased region" description="Polar residues" evidence="2">
    <location>
        <begin position="256"/>
        <end position="281"/>
    </location>
</feature>
<feature type="compositionally biased region" description="Low complexity" evidence="2">
    <location>
        <begin position="707"/>
        <end position="726"/>
    </location>
</feature>
<organism evidence="4 5">
    <name type="scientific">Mugilogobius chulae</name>
    <name type="common">yellowstripe goby</name>
    <dbReference type="NCBI Taxonomy" id="88201"/>
    <lineage>
        <taxon>Eukaryota</taxon>
        <taxon>Metazoa</taxon>
        <taxon>Chordata</taxon>
        <taxon>Craniata</taxon>
        <taxon>Vertebrata</taxon>
        <taxon>Euteleostomi</taxon>
        <taxon>Actinopterygii</taxon>
        <taxon>Neopterygii</taxon>
        <taxon>Teleostei</taxon>
        <taxon>Neoteleostei</taxon>
        <taxon>Acanthomorphata</taxon>
        <taxon>Gobiaria</taxon>
        <taxon>Gobiiformes</taxon>
        <taxon>Gobioidei</taxon>
        <taxon>Gobiidae</taxon>
        <taxon>Gobionellinae</taxon>
        <taxon>Mugilogobius</taxon>
    </lineage>
</organism>
<dbReference type="Pfam" id="PF15386">
    <property type="entry name" value="Tantalus"/>
    <property type="match status" value="1"/>
</dbReference>
<evidence type="ECO:0000313" key="4">
    <source>
        <dbReference type="EMBL" id="KAK7938277.1"/>
    </source>
</evidence>
<feature type="compositionally biased region" description="Acidic residues" evidence="2">
    <location>
        <begin position="359"/>
        <end position="368"/>
    </location>
</feature>
<gene>
    <name evidence="4" type="ORF">WMY93_001603</name>
</gene>
<dbReference type="PANTHER" id="PTHR14522">
    <property type="entry name" value="EMO2-RELATED"/>
    <property type="match status" value="1"/>
</dbReference>
<feature type="compositionally biased region" description="Basic and acidic residues" evidence="2">
    <location>
        <begin position="952"/>
        <end position="971"/>
    </location>
</feature>
<dbReference type="InterPro" id="IPR028149">
    <property type="entry name" value="Tantalus-like"/>
</dbReference>
<sequence>MFCLSLSVHRTNQNKPGPTRTNQNQPGLTRINQNQPGQTGTNQNQKRNTFLDLTETGAVRHENAAACHLKPSRPGRSSGMLTLPSDPRPQTGLMEPLPTVVPSLLSFGVAGSRRSPRKNHVTERRTAQKPYVKPSSPPRRRRLSPPTVQTEQSVLSRLETNTENEAPHQERLSLSIAPETVQDKLQRPPISPRVSSLNRTSSDRSHAMTSDPLETCSLLAPDAAKGWVIGPLFQSFKSKMASFTEIVMSPVKLFKSNSTESETPPIEPSTSQNTSLYTSAESEIEATRQENQLTHLEKDSTKGQLSFDTEEKSDILRDEANVVPWRTPELEMSVTQSASTNAFTLASESATFTSKDPVLAEDETAEEEAANRSARSRTRQTRATPKATELYDDCELTKSCVENTILTKTDSERDCIFKNHIEESKADRTPTSRSILDDDGLQKVKRTLDLSGETGKRKKVVADEVKENENVARVVSLQKRKPKRRDVTPIGVTKAVTRANKKCKVEEEAVVAVSHENNVVTLEEFKDCDEQKVVKTKARTVKRAKADPSSDLSVKMETENSIVSNKRKNRDELKAGSTSATCLREREERVVKKTKNNQVKKGKGVTEKVYFEMTPSPTENGAEEDLTQVSKSFQSESESAGARTRRTRRMDAQRRKCRVFGGKTTKRDENCALDSDMFIRGSSTRLLRSQSCPEIPVLPALESPWTPHFHSPPRSRSQPPQQQHHSAPLSLPAFHRSPRRARRHTVCSVEVEREIAPLCLRKEVYPSRRSSSPYDPQHLSQTRAISPGASLSALASGFLCSPLAFLSKRSEGGSAKSSPHCAMSPAVSTLRLCSCCSTRLCPAASTLRSLSPAASTLRSLSPAASTLRSLSPVSSTLHTLAPASSSSPSLSSLLGTSLGQLPGFHLRTDTLLSDPSDSSISGVSLIVCPPEASPEDDEDTSSSSPESEELREETAHSDSEIKAVKKADGQRKVSSIKIRKALPKPQNNLTPMGLPKAVRVKKKEFSLEEIYTNKNFSKPPESRLETIFEAPLSRKNGAEAWCGQKRLKRFMEFPELGEARRPKKPLVGAAKANSANSRKRRGAREDPRLASDPDSLLCAKLEQLTSWLSQNHS</sequence>
<feature type="region of interest" description="Disordered" evidence="2">
    <location>
        <begin position="1058"/>
        <end position="1094"/>
    </location>
</feature>
<dbReference type="EMBL" id="JBBPFD010000002">
    <property type="protein sequence ID" value="KAK7938277.1"/>
    <property type="molecule type" value="Genomic_DNA"/>
</dbReference>
<reference evidence="5" key="1">
    <citation type="submission" date="2024-04" db="EMBL/GenBank/DDBJ databases">
        <title>Salinicola lusitanus LLJ914,a marine bacterium isolated from the Okinawa Trough.</title>
        <authorList>
            <person name="Li J."/>
        </authorList>
    </citation>
    <scope>NUCLEOTIDE SEQUENCE [LARGE SCALE GENOMIC DNA]</scope>
</reference>
<dbReference type="Proteomes" id="UP001460270">
    <property type="component" value="Unassembled WGS sequence"/>
</dbReference>
<feature type="region of interest" description="Disordered" evidence="2">
    <location>
        <begin position="67"/>
        <end position="96"/>
    </location>
</feature>
<protein>
    <recommendedName>
        <fullName evidence="3">Tantalus-like domain-containing protein</fullName>
    </recommendedName>
</protein>
<feature type="region of interest" description="Disordered" evidence="2">
    <location>
        <begin position="108"/>
        <end position="210"/>
    </location>
</feature>
<keyword evidence="1" id="KW-0597">Phosphoprotein</keyword>
<proteinExistence type="predicted"/>
<feature type="compositionally biased region" description="Acidic residues" evidence="2">
    <location>
        <begin position="933"/>
        <end position="951"/>
    </location>
</feature>
<evidence type="ECO:0000256" key="1">
    <source>
        <dbReference type="ARBA" id="ARBA00022553"/>
    </source>
</evidence>
<feature type="region of interest" description="Disordered" evidence="2">
    <location>
        <begin position="1"/>
        <end position="48"/>
    </location>
</feature>
<feature type="compositionally biased region" description="Polar residues" evidence="2">
    <location>
        <begin position="627"/>
        <end position="638"/>
    </location>
</feature>
<keyword evidence="5" id="KW-1185">Reference proteome</keyword>
<feature type="compositionally biased region" description="Low complexity" evidence="2">
    <location>
        <begin position="915"/>
        <end position="925"/>
    </location>
</feature>
<feature type="compositionally biased region" description="Polar residues" evidence="2">
    <location>
        <begin position="147"/>
        <end position="164"/>
    </location>
</feature>
<feature type="region of interest" description="Disordered" evidence="2">
    <location>
        <begin position="915"/>
        <end position="972"/>
    </location>
</feature>
<feature type="region of interest" description="Disordered" evidence="2">
    <location>
        <begin position="703"/>
        <end position="735"/>
    </location>
</feature>
<feature type="domain" description="Tantalus-like" evidence="3">
    <location>
        <begin position="989"/>
        <end position="1046"/>
    </location>
</feature>
<comment type="caution">
    <text evidence="4">The sequence shown here is derived from an EMBL/GenBank/DDBJ whole genome shotgun (WGS) entry which is preliminary data.</text>
</comment>
<feature type="compositionally biased region" description="Polar residues" evidence="2">
    <location>
        <begin position="8"/>
        <end position="31"/>
    </location>
</feature>
<feature type="region of interest" description="Disordered" evidence="2">
    <location>
        <begin position="615"/>
        <end position="653"/>
    </location>
</feature>
<dbReference type="PANTHER" id="PTHR14522:SF2">
    <property type="entry name" value="PROLINE-RICH PROTEIN 14"/>
    <property type="match status" value="1"/>
</dbReference>
<feature type="region of interest" description="Disordered" evidence="2">
    <location>
        <begin position="256"/>
        <end position="313"/>
    </location>
</feature>